<comment type="caution">
    <text evidence="1">The sequence shown here is derived from an EMBL/GenBank/DDBJ whole genome shotgun (WGS) entry which is preliminary data.</text>
</comment>
<gene>
    <name evidence="1" type="primary">jg18059</name>
    <name evidence="1" type="ORF">PAEG_LOCUS13313</name>
</gene>
<dbReference type="EMBL" id="CAKXAJ010025144">
    <property type="protein sequence ID" value="CAH2235690.1"/>
    <property type="molecule type" value="Genomic_DNA"/>
</dbReference>
<dbReference type="AlphaFoldDB" id="A0A8S4RIY4"/>
<evidence type="ECO:0000313" key="2">
    <source>
        <dbReference type="Proteomes" id="UP000838756"/>
    </source>
</evidence>
<name>A0A8S4RIY4_9NEOP</name>
<organism evidence="1 2">
    <name type="scientific">Pararge aegeria aegeria</name>
    <dbReference type="NCBI Taxonomy" id="348720"/>
    <lineage>
        <taxon>Eukaryota</taxon>
        <taxon>Metazoa</taxon>
        <taxon>Ecdysozoa</taxon>
        <taxon>Arthropoda</taxon>
        <taxon>Hexapoda</taxon>
        <taxon>Insecta</taxon>
        <taxon>Pterygota</taxon>
        <taxon>Neoptera</taxon>
        <taxon>Endopterygota</taxon>
        <taxon>Lepidoptera</taxon>
        <taxon>Glossata</taxon>
        <taxon>Ditrysia</taxon>
        <taxon>Papilionoidea</taxon>
        <taxon>Nymphalidae</taxon>
        <taxon>Satyrinae</taxon>
        <taxon>Satyrini</taxon>
        <taxon>Parargina</taxon>
        <taxon>Pararge</taxon>
    </lineage>
</organism>
<accession>A0A8S4RIY4</accession>
<protein>
    <submittedName>
        <fullName evidence="1">Jg18059 protein</fullName>
    </submittedName>
</protein>
<reference evidence="1" key="1">
    <citation type="submission" date="2022-03" db="EMBL/GenBank/DDBJ databases">
        <authorList>
            <person name="Lindestad O."/>
        </authorList>
    </citation>
    <scope>NUCLEOTIDE SEQUENCE</scope>
</reference>
<evidence type="ECO:0000313" key="1">
    <source>
        <dbReference type="EMBL" id="CAH2235690.1"/>
    </source>
</evidence>
<sequence length="163" mass="18981">MFRVFFILGLSTIEGWPYNFLSFAKRKLFYVNSQIFLRHYFLLLPRLLALNFANHDGLNETVPFKSEYMPQINAHDLFLLPTLLALNFANHDSLNETVPFKSEYMPQINAHDLFLLPTLFALNFDNHGGLNETVPFKTEYVPQIKAFSAFDVQNLVFFFTDTT</sequence>
<keyword evidence="2" id="KW-1185">Reference proteome</keyword>
<dbReference type="Proteomes" id="UP000838756">
    <property type="component" value="Unassembled WGS sequence"/>
</dbReference>
<proteinExistence type="predicted"/>